<evidence type="ECO:0000256" key="6">
    <source>
        <dbReference type="SAM" id="Phobius"/>
    </source>
</evidence>
<dbReference type="EMBL" id="CP053587">
    <property type="protein sequence ID" value="WNZ27104.1"/>
    <property type="molecule type" value="Genomic_DNA"/>
</dbReference>
<proteinExistence type="inferred from homology"/>
<gene>
    <name evidence="7" type="ORF">HJG54_29785</name>
</gene>
<feature type="transmembrane region" description="Helical" evidence="6">
    <location>
        <begin position="240"/>
        <end position="266"/>
    </location>
</feature>
<name>A0AA97AJW9_9CYAN</name>
<feature type="transmembrane region" description="Helical" evidence="6">
    <location>
        <begin position="45"/>
        <end position="61"/>
    </location>
</feature>
<keyword evidence="4 6" id="KW-1133">Transmembrane helix</keyword>
<reference evidence="7" key="1">
    <citation type="submission" date="2020-05" db="EMBL/GenBank/DDBJ databases">
        <authorList>
            <person name="Zhu T."/>
            <person name="Keshari N."/>
            <person name="Lu X."/>
        </authorList>
    </citation>
    <scope>NUCLEOTIDE SEQUENCE</scope>
    <source>
        <strain evidence="7">NK1-12</strain>
    </source>
</reference>
<comment type="similarity">
    <text evidence="2">Belongs to the autoinducer-2 exporter (AI-2E) (TC 2.A.86) family.</text>
</comment>
<dbReference type="InterPro" id="IPR002549">
    <property type="entry name" value="AI-2E-like"/>
</dbReference>
<sequence>MDKPTADQSWNHLWNQLSNAKLVRYLLLFALAWAIVQVLAYFETVLIIFIFAAILAFLLSYPVQWASRHMPHWLAVMIVFLLSLLVLGGLIATLGLTILSQAQQLLEQVPQLFNFAIERLDDLQSLLKRWNFNVDFSTVEAQLREQALSTLGVGFATLQNLLFSLLDLILIAVVAFFMLLDGERLWKFVVRIFPPHMRQDVTVAIQKNFLGFFWGRLLLSVFFGISAFLVFVLLDIPYAVVMAAIVGVFDLIPGIGATLGISLVCLIILPQGIWLSLKVLVGCILLQQIEENLLMPRIMQGSINMNPVVMFFALLVGARIAGLVGVFLSIPIAGVLISLFDIDAMRGEAELEESACQDKT</sequence>
<keyword evidence="3 6" id="KW-0812">Transmembrane</keyword>
<feature type="transmembrane region" description="Helical" evidence="6">
    <location>
        <begin position="161"/>
        <end position="180"/>
    </location>
</feature>
<protein>
    <submittedName>
        <fullName evidence="7">AI-2E family transporter</fullName>
    </submittedName>
</protein>
<comment type="subcellular location">
    <subcellularLocation>
        <location evidence="1">Membrane</location>
        <topology evidence="1">Multi-pass membrane protein</topology>
    </subcellularLocation>
</comment>
<feature type="transmembrane region" description="Helical" evidence="6">
    <location>
        <begin position="22"/>
        <end position="39"/>
    </location>
</feature>
<dbReference type="PANTHER" id="PTHR21716:SF66">
    <property type="entry name" value="TRANSPORT PROTEIN SLL0063-RELATED"/>
    <property type="match status" value="1"/>
</dbReference>
<dbReference type="GO" id="GO:0016020">
    <property type="term" value="C:membrane"/>
    <property type="evidence" value="ECO:0007669"/>
    <property type="project" value="UniProtKB-SubCell"/>
</dbReference>
<dbReference type="AlphaFoldDB" id="A0AA97AJW9"/>
<accession>A0AA97AJW9</accession>
<feature type="transmembrane region" description="Helical" evidence="6">
    <location>
        <begin position="213"/>
        <end position="234"/>
    </location>
</feature>
<feature type="transmembrane region" description="Helical" evidence="6">
    <location>
        <begin position="73"/>
        <end position="99"/>
    </location>
</feature>
<evidence type="ECO:0000256" key="4">
    <source>
        <dbReference type="ARBA" id="ARBA00022989"/>
    </source>
</evidence>
<keyword evidence="5 6" id="KW-0472">Membrane</keyword>
<dbReference type="Pfam" id="PF01594">
    <property type="entry name" value="AI-2E_transport"/>
    <property type="match status" value="1"/>
</dbReference>
<dbReference type="RefSeq" id="WP_316436727.1">
    <property type="nucleotide sequence ID" value="NZ_CP053587.1"/>
</dbReference>
<feature type="transmembrane region" description="Helical" evidence="6">
    <location>
        <begin position="309"/>
        <end position="337"/>
    </location>
</feature>
<evidence type="ECO:0000256" key="3">
    <source>
        <dbReference type="ARBA" id="ARBA00022692"/>
    </source>
</evidence>
<evidence type="ECO:0000256" key="2">
    <source>
        <dbReference type="ARBA" id="ARBA00009773"/>
    </source>
</evidence>
<evidence type="ECO:0000256" key="5">
    <source>
        <dbReference type="ARBA" id="ARBA00023136"/>
    </source>
</evidence>
<dbReference type="GO" id="GO:0055085">
    <property type="term" value="P:transmembrane transport"/>
    <property type="evidence" value="ECO:0007669"/>
    <property type="project" value="TreeGrafter"/>
</dbReference>
<evidence type="ECO:0000256" key="1">
    <source>
        <dbReference type="ARBA" id="ARBA00004141"/>
    </source>
</evidence>
<evidence type="ECO:0000313" key="7">
    <source>
        <dbReference type="EMBL" id="WNZ27104.1"/>
    </source>
</evidence>
<dbReference type="PANTHER" id="PTHR21716">
    <property type="entry name" value="TRANSMEMBRANE PROTEIN"/>
    <property type="match status" value="1"/>
</dbReference>
<organism evidence="7">
    <name type="scientific">Leptolyngbya sp. NK1-12</name>
    <dbReference type="NCBI Taxonomy" id="2547451"/>
    <lineage>
        <taxon>Bacteria</taxon>
        <taxon>Bacillati</taxon>
        <taxon>Cyanobacteriota</taxon>
        <taxon>Cyanophyceae</taxon>
        <taxon>Leptolyngbyales</taxon>
        <taxon>Leptolyngbyaceae</taxon>
        <taxon>Leptolyngbya group</taxon>
        <taxon>Leptolyngbya</taxon>
    </lineage>
</organism>